<sequence length="338" mass="38443">MSLIVLYMKVTCSLDSLQTVIQQTLSYQFELPTSQTSTMESLQHILKCQSLFLKAIILVLLVPANASLIPQRAEELMEPGYHCKNKVYSFRVIEEVRETACQGLIAINKAARRPLIYIHNDNVDDLIYEWSMPLSISRDSEGKKRKFIEKITFDNRCELKDVLYYNGIAHRYEPCKKVPDVSTSTSFGVQKVPTDSSVHCGSLSWEIAEIQMYTSYHLSKFLKESTEVGQTSGLADGPWRRSIMRKRVEIRKTTQLIPYEVIINNQNEVRGLIVTHHISQKVTAASNSNLIPSNLVTLKLPRKKDSVRLVCLLDKTFPFLSSVLIADTPSSRKRKTQG</sequence>
<dbReference type="AlphaFoldDB" id="A0A383UHU0"/>
<name>A0A383UHU0_BLUHO</name>
<evidence type="ECO:0000313" key="1">
    <source>
        <dbReference type="EMBL" id="SZE99851.1"/>
    </source>
</evidence>
<dbReference type="EMBL" id="UNSH01000004">
    <property type="protein sequence ID" value="SZE99851.1"/>
    <property type="molecule type" value="Genomic_DNA"/>
</dbReference>
<protein>
    <submittedName>
        <fullName evidence="1">Uncharacterized protein</fullName>
    </submittedName>
</protein>
<dbReference type="Proteomes" id="UP000275772">
    <property type="component" value="Unassembled WGS sequence"/>
</dbReference>
<reference evidence="1 2" key="1">
    <citation type="submission" date="2017-11" db="EMBL/GenBank/DDBJ databases">
        <authorList>
            <person name="Kracher B."/>
        </authorList>
    </citation>
    <scope>NUCLEOTIDE SEQUENCE [LARGE SCALE GENOMIC DNA]</scope>
    <source>
        <strain evidence="1 2">RACE1</strain>
    </source>
</reference>
<gene>
    <name evidence="1" type="ORF">BLGHR1_10570</name>
</gene>
<accession>A0A383UHU0</accession>
<proteinExistence type="predicted"/>
<evidence type="ECO:0000313" key="2">
    <source>
        <dbReference type="Proteomes" id="UP000275772"/>
    </source>
</evidence>
<organism evidence="1 2">
    <name type="scientific">Blumeria hordei</name>
    <name type="common">Barley powdery mildew</name>
    <name type="synonym">Blumeria graminis f. sp. hordei</name>
    <dbReference type="NCBI Taxonomy" id="2867405"/>
    <lineage>
        <taxon>Eukaryota</taxon>
        <taxon>Fungi</taxon>
        <taxon>Dikarya</taxon>
        <taxon>Ascomycota</taxon>
        <taxon>Pezizomycotina</taxon>
        <taxon>Leotiomycetes</taxon>
        <taxon>Erysiphales</taxon>
        <taxon>Erysiphaceae</taxon>
        <taxon>Blumeria</taxon>
    </lineage>
</organism>
<dbReference type="VEuPathDB" id="FungiDB:BLGHR1_10570"/>